<dbReference type="PANTHER" id="PTHR10584">
    <property type="entry name" value="SUGAR KINASE"/>
    <property type="match status" value="1"/>
</dbReference>
<proteinExistence type="predicted"/>
<evidence type="ECO:0000313" key="6">
    <source>
        <dbReference type="Proteomes" id="UP000544090"/>
    </source>
</evidence>
<dbReference type="CDD" id="cd01942">
    <property type="entry name" value="ribokinase_group_A"/>
    <property type="match status" value="1"/>
</dbReference>
<feature type="domain" description="Carbohydrate kinase PfkB" evidence="4">
    <location>
        <begin position="61"/>
        <end position="307"/>
    </location>
</feature>
<dbReference type="PRINTS" id="PR00990">
    <property type="entry name" value="RIBOKINASE"/>
</dbReference>
<dbReference type="InterPro" id="IPR011611">
    <property type="entry name" value="PfkB_dom"/>
</dbReference>
<dbReference type="PANTHER" id="PTHR10584:SF166">
    <property type="entry name" value="RIBOKINASE"/>
    <property type="match status" value="1"/>
</dbReference>
<keyword evidence="2 5" id="KW-0418">Kinase</keyword>
<dbReference type="Gene3D" id="3.40.1190.20">
    <property type="match status" value="1"/>
</dbReference>
<dbReference type="GO" id="GO:0016301">
    <property type="term" value="F:kinase activity"/>
    <property type="evidence" value="ECO:0007669"/>
    <property type="project" value="UniProtKB-KW"/>
</dbReference>
<protein>
    <submittedName>
        <fullName evidence="5">Carbohydrate kinase family protein</fullName>
    </submittedName>
</protein>
<dbReference type="RefSeq" id="WP_168484989.1">
    <property type="nucleotide sequence ID" value="NZ_JAAZSQ010000002.1"/>
</dbReference>
<dbReference type="GO" id="GO:0006796">
    <property type="term" value="P:phosphate-containing compound metabolic process"/>
    <property type="evidence" value="ECO:0007669"/>
    <property type="project" value="UniProtKB-ARBA"/>
</dbReference>
<evidence type="ECO:0000313" key="5">
    <source>
        <dbReference type="EMBL" id="NKX53661.1"/>
    </source>
</evidence>
<dbReference type="InterPro" id="IPR029056">
    <property type="entry name" value="Ribokinase-like"/>
</dbReference>
<name>A0A7X6HCZ5_9MICC</name>
<dbReference type="AlphaFoldDB" id="A0A7X6HCZ5"/>
<organism evidence="5 6">
    <name type="scientific">Arthrobacter mobilis</name>
    <dbReference type="NCBI Taxonomy" id="2724944"/>
    <lineage>
        <taxon>Bacteria</taxon>
        <taxon>Bacillati</taxon>
        <taxon>Actinomycetota</taxon>
        <taxon>Actinomycetes</taxon>
        <taxon>Micrococcales</taxon>
        <taxon>Micrococcaceae</taxon>
        <taxon>Arthrobacter</taxon>
    </lineage>
</organism>
<keyword evidence="1" id="KW-0808">Transferase</keyword>
<comment type="caution">
    <text evidence="5">The sequence shown here is derived from an EMBL/GenBank/DDBJ whole genome shotgun (WGS) entry which is preliminary data.</text>
</comment>
<gene>
    <name evidence="5" type="ORF">HGG74_03710</name>
</gene>
<dbReference type="EMBL" id="JAAZSQ010000002">
    <property type="protein sequence ID" value="NKX53661.1"/>
    <property type="molecule type" value="Genomic_DNA"/>
</dbReference>
<dbReference type="Pfam" id="PF00294">
    <property type="entry name" value="PfkB"/>
    <property type="match status" value="1"/>
</dbReference>
<accession>A0A7X6HCZ5</accession>
<evidence type="ECO:0000256" key="3">
    <source>
        <dbReference type="SAM" id="MobiDB-lite"/>
    </source>
</evidence>
<evidence type="ECO:0000256" key="1">
    <source>
        <dbReference type="ARBA" id="ARBA00022679"/>
    </source>
</evidence>
<evidence type="ECO:0000256" key="2">
    <source>
        <dbReference type="ARBA" id="ARBA00022777"/>
    </source>
</evidence>
<dbReference type="SUPFAM" id="SSF53613">
    <property type="entry name" value="Ribokinase-like"/>
    <property type="match status" value="1"/>
</dbReference>
<evidence type="ECO:0000259" key="4">
    <source>
        <dbReference type="Pfam" id="PF00294"/>
    </source>
</evidence>
<reference evidence="5 6" key="1">
    <citation type="submission" date="2020-04" db="EMBL/GenBank/DDBJ databases">
        <title>Arthrobacter sp. nov.</title>
        <authorList>
            <person name="Liu S."/>
        </authorList>
    </citation>
    <scope>NUCLEOTIDE SEQUENCE [LARGE SCALE GENOMIC DNA]</scope>
    <source>
        <strain evidence="5 6">E918</strain>
    </source>
</reference>
<feature type="region of interest" description="Disordered" evidence="3">
    <location>
        <begin position="358"/>
        <end position="380"/>
    </location>
</feature>
<keyword evidence="6" id="KW-1185">Reference proteome</keyword>
<dbReference type="Proteomes" id="UP000544090">
    <property type="component" value="Unassembled WGS sequence"/>
</dbReference>
<dbReference type="InterPro" id="IPR002139">
    <property type="entry name" value="Ribo/fructo_kinase"/>
</dbReference>
<sequence>MGHFLNQPHRFDPLAVGRTPDSPAIDLLLTGPVFLDIIFTGLEALPVPGEELWSKGMGSCPGGAANQAVAASRLGLQTALAAAFGDDVYGDFNQDVLGRQEDVDLSLSRRFPGWHSPVSVSLSTAEDRSFVTHGHPAPLSASELIGDPPSCRAAITSLGPELEPWALAAREKGAKLFGDVGWDPTGRWSAEALRNLEKFHAFTPNDAEAVKYTRTEDPWAALYALADRVPVAVVTLGARGAIAIDSLTGEEDWAPALPVQAYDATGAGDCFGAAFLMGTLAGWRLSDRLAFANLCAALSVQQFGGSLAAPGWGDIVDWWERMNTSRDSVRGPWLRRYAFLEQLIPAVPQQAVRRATATVARHSDAGSVPAPARPGERMGG</sequence>